<feature type="compositionally biased region" description="Pro residues" evidence="1">
    <location>
        <begin position="17"/>
        <end position="29"/>
    </location>
</feature>
<feature type="compositionally biased region" description="Low complexity" evidence="1">
    <location>
        <begin position="272"/>
        <end position="287"/>
    </location>
</feature>
<organism evidence="2 3">
    <name type="scientific">Elsinoe batatas</name>
    <dbReference type="NCBI Taxonomy" id="2601811"/>
    <lineage>
        <taxon>Eukaryota</taxon>
        <taxon>Fungi</taxon>
        <taxon>Dikarya</taxon>
        <taxon>Ascomycota</taxon>
        <taxon>Pezizomycotina</taxon>
        <taxon>Dothideomycetes</taxon>
        <taxon>Dothideomycetidae</taxon>
        <taxon>Myriangiales</taxon>
        <taxon>Elsinoaceae</taxon>
        <taxon>Elsinoe</taxon>
    </lineage>
</organism>
<evidence type="ECO:0000313" key="3">
    <source>
        <dbReference type="Proteomes" id="UP000809789"/>
    </source>
</evidence>
<proteinExistence type="predicted"/>
<dbReference type="PROSITE" id="PS50330">
    <property type="entry name" value="UIM"/>
    <property type="match status" value="1"/>
</dbReference>
<evidence type="ECO:0000313" key="2">
    <source>
        <dbReference type="EMBL" id="KAG8627576.1"/>
    </source>
</evidence>
<feature type="compositionally biased region" description="Acidic residues" evidence="1">
    <location>
        <begin position="116"/>
        <end position="132"/>
    </location>
</feature>
<dbReference type="OrthoDB" id="10366852at2759"/>
<reference evidence="2" key="1">
    <citation type="submission" date="2021-07" db="EMBL/GenBank/DDBJ databases">
        <title>Elsinoe batatas strain:CRI-CJ2 Genome sequencing and assembly.</title>
        <authorList>
            <person name="Huang L."/>
        </authorList>
    </citation>
    <scope>NUCLEOTIDE SEQUENCE</scope>
    <source>
        <strain evidence="2">CRI-CJ2</strain>
    </source>
</reference>
<keyword evidence="3" id="KW-1185">Reference proteome</keyword>
<feature type="compositionally biased region" description="Acidic residues" evidence="1">
    <location>
        <begin position="552"/>
        <end position="561"/>
    </location>
</feature>
<name>A0A8K0L4I3_9PEZI</name>
<feature type="compositionally biased region" description="Polar residues" evidence="1">
    <location>
        <begin position="592"/>
        <end position="602"/>
    </location>
</feature>
<feature type="compositionally biased region" description="Basic and acidic residues" evidence="1">
    <location>
        <begin position="531"/>
        <end position="547"/>
    </location>
</feature>
<gene>
    <name evidence="2" type="ORF">KVT40_005059</name>
</gene>
<accession>A0A8K0L4I3</accession>
<feature type="compositionally biased region" description="Basic and acidic residues" evidence="1">
    <location>
        <begin position="442"/>
        <end position="457"/>
    </location>
</feature>
<dbReference type="AlphaFoldDB" id="A0A8K0L4I3"/>
<feature type="region of interest" description="Disordered" evidence="1">
    <location>
        <begin position="348"/>
        <end position="393"/>
    </location>
</feature>
<feature type="compositionally biased region" description="Polar residues" evidence="1">
    <location>
        <begin position="357"/>
        <end position="371"/>
    </location>
</feature>
<protein>
    <submittedName>
        <fullName evidence="2">Uncharacterized protein</fullName>
    </submittedName>
</protein>
<feature type="compositionally biased region" description="Basic and acidic residues" evidence="1">
    <location>
        <begin position="671"/>
        <end position="687"/>
    </location>
</feature>
<feature type="region of interest" description="Disordered" evidence="1">
    <location>
        <begin position="434"/>
        <end position="457"/>
    </location>
</feature>
<feature type="compositionally biased region" description="Basic and acidic residues" evidence="1">
    <location>
        <begin position="241"/>
        <end position="255"/>
    </location>
</feature>
<feature type="region of interest" description="Disordered" evidence="1">
    <location>
        <begin position="211"/>
        <end position="330"/>
    </location>
</feature>
<comment type="caution">
    <text evidence="2">The sequence shown here is derived from an EMBL/GenBank/DDBJ whole genome shotgun (WGS) entry which is preliminary data.</text>
</comment>
<feature type="compositionally biased region" description="Acidic residues" evidence="1">
    <location>
        <begin position="377"/>
        <end position="393"/>
    </location>
</feature>
<evidence type="ECO:0000256" key="1">
    <source>
        <dbReference type="SAM" id="MobiDB-lite"/>
    </source>
</evidence>
<feature type="compositionally biased region" description="Basic and acidic residues" evidence="1">
    <location>
        <begin position="320"/>
        <end position="330"/>
    </location>
</feature>
<feature type="compositionally biased region" description="Basic and acidic residues" evidence="1">
    <location>
        <begin position="211"/>
        <end position="228"/>
    </location>
</feature>
<feature type="region of interest" description="Disordered" evidence="1">
    <location>
        <begin position="517"/>
        <end position="738"/>
    </location>
</feature>
<sequence>MAKLPATTPEASSEPPTLAPPPQRVPTPDIPLLKLPAPISRPPSDPSPEVCTENSTLRRSARIRSSRDGDRLAGIPFSRPSGSMVTSTADEGLEALRRLQSMDQAIAQCQSADEAKTDDDAEDAGIADDVEEKDSSSDNGSVYIVNDDAVWPTTDEVGRTVLPARHDSSRRLENAPFAFVQHGQRRHQPKLKQPDGALFEGLHEAWRQLEISRSDDATSPTDTRHMVHPEISSPKTFRAGDWLRESRAKLQDDIQSRGGSPPPGPTEDEDAASVWHRASRRSSVASSPGDLSSMIPDLHTRRQALARTRSEGAISMMRSTTEKDPRAEMEKQEPVMLRLGHVQPRTNTGQELAEAGPSTSTAHRQGMQTLTRPLFGDTEDTDSTAERDLEEQEDADLAKAIALSLEDQDDVYNLEADIMELDNDVVLPSIEGIDPSLFDTGADDRPEDTRDKGKGRAVDDVEAALRQEKHQKELSRLRLQQEIADSFDAMNRRRSLQNMAFKGMSDPKTYQDNIAKSNQAFEDTILSSSASRERGNREMRPASRVDPGDLPMLDDCDDQDEAVSFAGNRTMASGSIAQHHGGRSHSAIAGASMNNPTPTSPDSPERTQQRSSKSPPSPPERLRRGTVAPGVCITGDGEDSPAPLVPPPAPRPRAAQLPSEPAFKESVPMQRSDRAFNKEPEWLREDTPSPPLHFRQKQRSSPIGSPRPRQPRQKNSWTLQLRAEGEKFSKPLRSMAAA</sequence>
<dbReference type="EMBL" id="JAESVG020000005">
    <property type="protein sequence ID" value="KAG8627576.1"/>
    <property type="molecule type" value="Genomic_DNA"/>
</dbReference>
<feature type="region of interest" description="Disordered" evidence="1">
    <location>
        <begin position="106"/>
        <end position="142"/>
    </location>
</feature>
<feature type="compositionally biased region" description="Polar residues" evidence="1">
    <location>
        <begin position="517"/>
        <end position="530"/>
    </location>
</feature>
<dbReference type="Proteomes" id="UP000809789">
    <property type="component" value="Unassembled WGS sequence"/>
</dbReference>
<feature type="region of interest" description="Disordered" evidence="1">
    <location>
        <begin position="1"/>
        <end position="87"/>
    </location>
</feature>
<dbReference type="InterPro" id="IPR003903">
    <property type="entry name" value="UIM_dom"/>
</dbReference>
<dbReference type="Pfam" id="PF02809">
    <property type="entry name" value="UIM"/>
    <property type="match status" value="1"/>
</dbReference>